<gene>
    <name evidence="2" type="ORF">SY85_21615</name>
</gene>
<accession>A0A172U343</accession>
<dbReference type="OrthoDB" id="947646at2"/>
<protein>
    <submittedName>
        <fullName evidence="2">Uncharacterized protein</fullName>
    </submittedName>
</protein>
<keyword evidence="3" id="KW-1185">Reference proteome</keyword>
<dbReference type="AlphaFoldDB" id="A0A172U343"/>
<dbReference type="KEGG" id="fla:SY85_21615"/>
<dbReference type="STRING" id="1492898.SY85_21615"/>
<name>A0A172U343_9BACT</name>
<evidence type="ECO:0000313" key="2">
    <source>
        <dbReference type="EMBL" id="ANE53652.1"/>
    </source>
</evidence>
<evidence type="ECO:0000256" key="1">
    <source>
        <dbReference type="SAM" id="MobiDB-lite"/>
    </source>
</evidence>
<reference evidence="2 3" key="2">
    <citation type="journal article" date="2016" name="Int. J. Syst. Evol. Microbiol.">
        <title>Flavisolibacter tropicus sp. nov., isolated from tropical soil.</title>
        <authorList>
            <person name="Lee J.J."/>
            <person name="Kang M.S."/>
            <person name="Kim G.S."/>
            <person name="Lee C.S."/>
            <person name="Lim S."/>
            <person name="Lee J."/>
            <person name="Roh S.H."/>
            <person name="Kang H."/>
            <person name="Ha J.M."/>
            <person name="Bae S."/>
            <person name="Jung H.Y."/>
            <person name="Kim M.K."/>
        </authorList>
    </citation>
    <scope>NUCLEOTIDE SEQUENCE [LARGE SCALE GENOMIC DNA]</scope>
    <source>
        <strain evidence="2 3">LCS9</strain>
    </source>
</reference>
<feature type="region of interest" description="Disordered" evidence="1">
    <location>
        <begin position="1"/>
        <end position="22"/>
    </location>
</feature>
<evidence type="ECO:0000313" key="3">
    <source>
        <dbReference type="Proteomes" id="UP000077177"/>
    </source>
</evidence>
<dbReference type="RefSeq" id="WP_066410062.1">
    <property type="nucleotide sequence ID" value="NZ_CP011390.1"/>
</dbReference>
<sequence>MKKRKADDLIPEQHTGSESNTEAEVLFSTEQDAQQFFEVACQRLVNVNEWHQLAGTGSTEFILCDSQGHELARTAQQGDYLKIDIPGPGTATGDGYDWVQIEAIERIESPEEEALVIRVRPASNPHNSKEDTAHFFTEEATSSFMVRRQGLKVKAEVHGRNEKPNTKAEAIVDKARNAAVATGAITAFSKLQWTKLVNGLVKLDP</sequence>
<reference evidence="3" key="1">
    <citation type="submission" date="2015-01" db="EMBL/GenBank/DDBJ databases">
        <title>Flavisolibacter sp./LCS9/ whole genome sequencing.</title>
        <authorList>
            <person name="Kim M.K."/>
            <person name="Srinivasan S."/>
            <person name="Lee J.-J."/>
        </authorList>
    </citation>
    <scope>NUCLEOTIDE SEQUENCE [LARGE SCALE GENOMIC DNA]</scope>
    <source>
        <strain evidence="3">LCS9</strain>
    </source>
</reference>
<organism evidence="2 3">
    <name type="scientific">Flavisolibacter tropicus</name>
    <dbReference type="NCBI Taxonomy" id="1492898"/>
    <lineage>
        <taxon>Bacteria</taxon>
        <taxon>Pseudomonadati</taxon>
        <taxon>Bacteroidota</taxon>
        <taxon>Chitinophagia</taxon>
        <taxon>Chitinophagales</taxon>
        <taxon>Chitinophagaceae</taxon>
        <taxon>Flavisolibacter</taxon>
    </lineage>
</organism>
<proteinExistence type="predicted"/>
<dbReference type="EMBL" id="CP011390">
    <property type="protein sequence ID" value="ANE53652.1"/>
    <property type="molecule type" value="Genomic_DNA"/>
</dbReference>
<dbReference type="Proteomes" id="UP000077177">
    <property type="component" value="Chromosome"/>
</dbReference>